<dbReference type="Pfam" id="PF12448">
    <property type="entry name" value="Milton"/>
    <property type="match status" value="1"/>
</dbReference>
<feature type="compositionally biased region" description="Low complexity" evidence="6">
    <location>
        <begin position="483"/>
        <end position="502"/>
    </location>
</feature>
<dbReference type="GO" id="GO:0030425">
    <property type="term" value="C:dendrite"/>
    <property type="evidence" value="ECO:0007669"/>
    <property type="project" value="TreeGrafter"/>
</dbReference>
<name>A0A8C1M5L1_CYPCA</name>
<dbReference type="GO" id="GO:0048011">
    <property type="term" value="P:neurotrophin TRK receptor signaling pathway"/>
    <property type="evidence" value="ECO:0007669"/>
    <property type="project" value="TreeGrafter"/>
</dbReference>
<sequence>TEKLPKYTLRADHVFGYEHDDWLHTPLLPPEAPLGLTQEQIDGTLKYFLLCSERVGQITKTYHDIEAVTHLLEEKERDLELAARIGQSLLKQNKALTERNKLLDEQLEITREEIAQLRHELSMRDDLLHFYASTEDIEHASETLLIQKDSSSSLSNCVNYDFLNQKLKGLEEENFKLRTEANELTFETNSYEEQEQRLMMVCVDELSTANKQVVSLSEELARKMEDSLRQQEEISALLGQIVDLEQRCKGLSTENEELTQHLNASRECQSQLKTELKELQERYSECEDMLHEAREDIKNLRNKSLPNCTVQRYSTLAAAVPMDSLAAEIEGTFRKGLDSPANHPLRVFETVKVANQAARLRSQIHSPQVPGSSPASLRSSRISTPRTSFYESDNISLRMNRLIKTYFLHRLLESKRLGQPGTPGGQDLEEALRSLSERQESHTSERPFFEVERERKLRALQSGSSGSGGGSSGFLTPNGSVASTGTNYSGTSTHSSGTGSSRSYLPERLQIVKPLEGSVTLHQWQQLAKPNLGGILHPRPGVLTKDFRELDVDFQHVYSLNDLEEDEPDLSKFPNPPKGTVGKTLFTYTLILNAKMIQMRHLGNISNVCVCSQPNVILIFSFFLFCLLPSVTGSAGTGSLLSYKTILHKVRRVRHGLFEPFTRIVCEITKSIH</sequence>
<evidence type="ECO:0000313" key="10">
    <source>
        <dbReference type="Proteomes" id="UP000694427"/>
    </source>
</evidence>
<feature type="coiled-coil region" evidence="5">
    <location>
        <begin position="160"/>
        <end position="303"/>
    </location>
</feature>
<dbReference type="GO" id="GO:0048311">
    <property type="term" value="P:mitochondrion distribution"/>
    <property type="evidence" value="ECO:0007669"/>
    <property type="project" value="TreeGrafter"/>
</dbReference>
<dbReference type="GO" id="GO:0022008">
    <property type="term" value="P:neurogenesis"/>
    <property type="evidence" value="ECO:0007669"/>
    <property type="project" value="TreeGrafter"/>
</dbReference>
<dbReference type="GO" id="GO:0005739">
    <property type="term" value="C:mitochondrion"/>
    <property type="evidence" value="ECO:0007669"/>
    <property type="project" value="UniProtKB-SubCell"/>
</dbReference>
<dbReference type="Pfam" id="PF04849">
    <property type="entry name" value="HAP1_N"/>
    <property type="match status" value="1"/>
</dbReference>
<evidence type="ECO:0000256" key="5">
    <source>
        <dbReference type="SAM" id="Coils"/>
    </source>
</evidence>
<evidence type="ECO:0000313" key="9">
    <source>
        <dbReference type="Ensembl" id="ENSCCRP00010072733.1"/>
    </source>
</evidence>
<dbReference type="Gene3D" id="1.10.287.1490">
    <property type="match status" value="1"/>
</dbReference>
<dbReference type="Proteomes" id="UP000694427">
    <property type="component" value="Unplaced"/>
</dbReference>
<feature type="region of interest" description="Disordered" evidence="6">
    <location>
        <begin position="363"/>
        <end position="384"/>
    </location>
</feature>
<feature type="domain" description="HAP1 N-terminal" evidence="8">
    <location>
        <begin position="1"/>
        <end position="303"/>
    </location>
</feature>
<dbReference type="InterPro" id="IPR051946">
    <property type="entry name" value="Intracell_Traff-Reg"/>
</dbReference>
<feature type="domain" description="Trafficking kinesin-binding protein C-terminal" evidence="7">
    <location>
        <begin position="359"/>
        <end position="518"/>
    </location>
</feature>
<comment type="subcellular location">
    <subcellularLocation>
        <location evidence="1">Mitochondrion</location>
    </subcellularLocation>
</comment>
<evidence type="ECO:0000256" key="6">
    <source>
        <dbReference type="SAM" id="MobiDB-lite"/>
    </source>
</evidence>
<dbReference type="GO" id="GO:0047496">
    <property type="term" value="P:vesicle transport along microtubule"/>
    <property type="evidence" value="ECO:0007669"/>
    <property type="project" value="TreeGrafter"/>
</dbReference>
<reference evidence="9" key="1">
    <citation type="submission" date="2025-08" db="UniProtKB">
        <authorList>
            <consortium name="Ensembl"/>
        </authorList>
    </citation>
    <scope>IDENTIFICATION</scope>
</reference>
<dbReference type="Ensembl" id="ENSCCRT00010080433.1">
    <property type="protein sequence ID" value="ENSCCRP00010072733.1"/>
    <property type="gene ID" value="ENSCCRG00010031243.1"/>
</dbReference>
<dbReference type="GO" id="GO:0098957">
    <property type="term" value="P:anterograde axonal transport of mitochondrion"/>
    <property type="evidence" value="ECO:0007669"/>
    <property type="project" value="TreeGrafter"/>
</dbReference>
<evidence type="ECO:0000256" key="3">
    <source>
        <dbReference type="ARBA" id="ARBA00023054"/>
    </source>
</evidence>
<evidence type="ECO:0000256" key="2">
    <source>
        <dbReference type="ARBA" id="ARBA00007007"/>
    </source>
</evidence>
<accession>A0A8C1M5L1</accession>
<dbReference type="PANTHER" id="PTHR15751">
    <property type="entry name" value="TRAFFICKING KINESIN-BINDING PROTEIN"/>
    <property type="match status" value="1"/>
</dbReference>
<protein>
    <submittedName>
        <fullName evidence="9">Si:dkey-28e7.3</fullName>
    </submittedName>
</protein>
<dbReference type="PANTHER" id="PTHR15751:SF14">
    <property type="entry name" value="HUNTINGTIN-ASSOCIATED PROTEIN 1"/>
    <property type="match status" value="1"/>
</dbReference>
<dbReference type="SMART" id="SM01423">
    <property type="entry name" value="Milton"/>
    <property type="match status" value="1"/>
</dbReference>
<dbReference type="SMART" id="SM01424">
    <property type="entry name" value="HAP1_N"/>
    <property type="match status" value="1"/>
</dbReference>
<comment type="similarity">
    <text evidence="2">Belongs to the milton family.</text>
</comment>
<evidence type="ECO:0000259" key="8">
    <source>
        <dbReference type="SMART" id="SM01424"/>
    </source>
</evidence>
<dbReference type="AlphaFoldDB" id="A0A8C1M5L1"/>
<dbReference type="GO" id="GO:1904115">
    <property type="term" value="C:axon cytoplasm"/>
    <property type="evidence" value="ECO:0007669"/>
    <property type="project" value="GOC"/>
</dbReference>
<dbReference type="GO" id="GO:0017022">
    <property type="term" value="F:myosin binding"/>
    <property type="evidence" value="ECO:0007669"/>
    <property type="project" value="TreeGrafter"/>
</dbReference>
<organism evidence="9 10">
    <name type="scientific">Cyprinus carpio</name>
    <name type="common">Common carp</name>
    <dbReference type="NCBI Taxonomy" id="7962"/>
    <lineage>
        <taxon>Eukaryota</taxon>
        <taxon>Metazoa</taxon>
        <taxon>Chordata</taxon>
        <taxon>Craniata</taxon>
        <taxon>Vertebrata</taxon>
        <taxon>Euteleostomi</taxon>
        <taxon>Actinopterygii</taxon>
        <taxon>Neopterygii</taxon>
        <taxon>Teleostei</taxon>
        <taxon>Ostariophysi</taxon>
        <taxon>Cypriniformes</taxon>
        <taxon>Cyprinidae</taxon>
        <taxon>Cyprininae</taxon>
        <taxon>Cyprinus</taxon>
    </lineage>
</organism>
<feature type="coiled-coil region" evidence="5">
    <location>
        <begin position="93"/>
        <end position="120"/>
    </location>
</feature>
<feature type="compositionally biased region" description="Low complexity" evidence="6">
    <location>
        <begin position="372"/>
        <end position="383"/>
    </location>
</feature>
<evidence type="ECO:0000259" key="7">
    <source>
        <dbReference type="SMART" id="SM01423"/>
    </source>
</evidence>
<dbReference type="InterPro" id="IPR006933">
    <property type="entry name" value="HAP1_N"/>
</dbReference>
<reference evidence="9" key="2">
    <citation type="submission" date="2025-09" db="UniProtKB">
        <authorList>
            <consortium name="Ensembl"/>
        </authorList>
    </citation>
    <scope>IDENTIFICATION</scope>
</reference>
<proteinExistence type="inferred from homology"/>
<evidence type="ECO:0000256" key="1">
    <source>
        <dbReference type="ARBA" id="ARBA00004173"/>
    </source>
</evidence>
<keyword evidence="3 5" id="KW-0175">Coiled coil</keyword>
<dbReference type="InterPro" id="IPR022154">
    <property type="entry name" value="TRAK1/2_C"/>
</dbReference>
<dbReference type="GO" id="GO:0031410">
    <property type="term" value="C:cytoplasmic vesicle"/>
    <property type="evidence" value="ECO:0007669"/>
    <property type="project" value="TreeGrafter"/>
</dbReference>
<evidence type="ECO:0000256" key="4">
    <source>
        <dbReference type="ARBA" id="ARBA00023128"/>
    </source>
</evidence>
<dbReference type="GO" id="GO:0006605">
    <property type="term" value="P:protein targeting"/>
    <property type="evidence" value="ECO:0007669"/>
    <property type="project" value="TreeGrafter"/>
</dbReference>
<keyword evidence="4" id="KW-0496">Mitochondrion</keyword>
<keyword evidence="10" id="KW-1185">Reference proteome</keyword>
<dbReference type="GO" id="GO:0005102">
    <property type="term" value="F:signaling receptor binding"/>
    <property type="evidence" value="ECO:0007669"/>
    <property type="project" value="TreeGrafter"/>
</dbReference>
<feature type="region of interest" description="Disordered" evidence="6">
    <location>
        <begin position="460"/>
        <end position="502"/>
    </location>
</feature>
<feature type="region of interest" description="Disordered" evidence="6">
    <location>
        <begin position="434"/>
        <end position="453"/>
    </location>
</feature>